<evidence type="ECO:0000256" key="2">
    <source>
        <dbReference type="ARBA" id="ARBA00005582"/>
    </source>
</evidence>
<name>A0A917SBT8_9ACTN</name>
<reference evidence="6" key="2">
    <citation type="submission" date="2020-09" db="EMBL/GenBank/DDBJ databases">
        <authorList>
            <person name="Sun Q."/>
            <person name="Zhou Y."/>
        </authorList>
    </citation>
    <scope>NUCLEOTIDE SEQUENCE</scope>
    <source>
        <strain evidence="6">CGMCC 4.7306</strain>
    </source>
</reference>
<dbReference type="AlphaFoldDB" id="A0A917SBT8"/>
<dbReference type="InterPro" id="IPR015797">
    <property type="entry name" value="NUDIX_hydrolase-like_dom_sf"/>
</dbReference>
<dbReference type="PROSITE" id="PS00893">
    <property type="entry name" value="NUDIX_BOX"/>
    <property type="match status" value="1"/>
</dbReference>
<evidence type="ECO:0000259" key="5">
    <source>
        <dbReference type="PROSITE" id="PS51462"/>
    </source>
</evidence>
<dbReference type="InterPro" id="IPR000086">
    <property type="entry name" value="NUDIX_hydrolase_dom"/>
</dbReference>
<feature type="domain" description="Nudix hydrolase" evidence="5">
    <location>
        <begin position="38"/>
        <end position="169"/>
    </location>
</feature>
<comment type="caution">
    <text evidence="6">The sequence shown here is derived from an EMBL/GenBank/DDBJ whole genome shotgun (WGS) entry which is preliminary data.</text>
</comment>
<dbReference type="SUPFAM" id="SSF55811">
    <property type="entry name" value="Nudix"/>
    <property type="match status" value="1"/>
</dbReference>
<dbReference type="PRINTS" id="PR00502">
    <property type="entry name" value="NUDIXFAMILY"/>
</dbReference>
<dbReference type="PANTHER" id="PTHR43046">
    <property type="entry name" value="GDP-MANNOSE MANNOSYL HYDROLASE"/>
    <property type="match status" value="1"/>
</dbReference>
<dbReference type="Pfam" id="PF00293">
    <property type="entry name" value="NUDIX"/>
    <property type="match status" value="1"/>
</dbReference>
<dbReference type="EMBL" id="BMMZ01000006">
    <property type="protein sequence ID" value="GGL66978.1"/>
    <property type="molecule type" value="Genomic_DNA"/>
</dbReference>
<evidence type="ECO:0000256" key="4">
    <source>
        <dbReference type="RuleBase" id="RU003476"/>
    </source>
</evidence>
<comment type="cofactor">
    <cofactor evidence="1">
        <name>Mg(2+)</name>
        <dbReference type="ChEBI" id="CHEBI:18420"/>
    </cofactor>
</comment>
<evidence type="ECO:0000313" key="7">
    <source>
        <dbReference type="Proteomes" id="UP000613840"/>
    </source>
</evidence>
<reference evidence="6" key="1">
    <citation type="journal article" date="2014" name="Int. J. Syst. Evol. Microbiol.">
        <title>Complete genome sequence of Corynebacterium casei LMG S-19264T (=DSM 44701T), isolated from a smear-ripened cheese.</title>
        <authorList>
            <consortium name="US DOE Joint Genome Institute (JGI-PGF)"/>
            <person name="Walter F."/>
            <person name="Albersmeier A."/>
            <person name="Kalinowski J."/>
            <person name="Ruckert C."/>
        </authorList>
    </citation>
    <scope>NUCLEOTIDE SEQUENCE</scope>
    <source>
        <strain evidence="6">CGMCC 4.7306</strain>
    </source>
</reference>
<dbReference type="PANTHER" id="PTHR43046:SF16">
    <property type="entry name" value="ADP-RIBOSE PYROPHOSPHATASE YJHB-RELATED"/>
    <property type="match status" value="1"/>
</dbReference>
<organism evidence="6 7">
    <name type="scientific">Microlunatus endophyticus</name>
    <dbReference type="NCBI Taxonomy" id="1716077"/>
    <lineage>
        <taxon>Bacteria</taxon>
        <taxon>Bacillati</taxon>
        <taxon>Actinomycetota</taxon>
        <taxon>Actinomycetes</taxon>
        <taxon>Propionibacteriales</taxon>
        <taxon>Propionibacteriaceae</taxon>
        <taxon>Microlunatus</taxon>
    </lineage>
</organism>
<evidence type="ECO:0000256" key="1">
    <source>
        <dbReference type="ARBA" id="ARBA00001946"/>
    </source>
</evidence>
<dbReference type="InterPro" id="IPR020084">
    <property type="entry name" value="NUDIX_hydrolase_CS"/>
</dbReference>
<evidence type="ECO:0000256" key="3">
    <source>
        <dbReference type="ARBA" id="ARBA00022801"/>
    </source>
</evidence>
<dbReference type="GO" id="GO:0016787">
    <property type="term" value="F:hydrolase activity"/>
    <property type="evidence" value="ECO:0007669"/>
    <property type="project" value="UniProtKB-KW"/>
</dbReference>
<gene>
    <name evidence="6" type="ORF">GCM10011575_26820</name>
</gene>
<sequence length="176" mass="19269">MPHPAHQAEIVIVPENASEDLTSLPVQPSYDPGRVPAAVFHVVGWLVLRRGDAILLARRAGVSYGDGRWGPPGGHVEADETLAQAASREAWEEVGVRTRPDDLVPIGMARYVDGDVAGLDVFFSTDRFDGEPQPVSECDRVGWFGLEALPEPILDWVPGSLRRYLVEGIWFAESLD</sequence>
<proteinExistence type="inferred from homology"/>
<dbReference type="Proteomes" id="UP000613840">
    <property type="component" value="Unassembled WGS sequence"/>
</dbReference>
<dbReference type="PROSITE" id="PS51462">
    <property type="entry name" value="NUDIX"/>
    <property type="match status" value="1"/>
</dbReference>
<accession>A0A917SBT8</accession>
<dbReference type="InterPro" id="IPR020476">
    <property type="entry name" value="Nudix_hydrolase"/>
</dbReference>
<keyword evidence="3 4" id="KW-0378">Hydrolase</keyword>
<keyword evidence="7" id="KW-1185">Reference proteome</keyword>
<comment type="similarity">
    <text evidence="2 4">Belongs to the Nudix hydrolase family.</text>
</comment>
<protein>
    <recommendedName>
        <fullName evidence="5">Nudix hydrolase domain-containing protein</fullName>
    </recommendedName>
</protein>
<dbReference type="Gene3D" id="3.90.79.10">
    <property type="entry name" value="Nucleoside Triphosphate Pyrophosphohydrolase"/>
    <property type="match status" value="1"/>
</dbReference>
<evidence type="ECO:0000313" key="6">
    <source>
        <dbReference type="EMBL" id="GGL66978.1"/>
    </source>
</evidence>